<evidence type="ECO:0000313" key="2">
    <source>
        <dbReference type="Proteomes" id="UP000694255"/>
    </source>
</evidence>
<comment type="caution">
    <text evidence="1">The sequence shown here is derived from an EMBL/GenBank/DDBJ whole genome shotgun (WGS) entry which is preliminary data.</text>
</comment>
<dbReference type="PANTHER" id="PTHR13318">
    <property type="entry name" value="PARTNER OF PAIRED, ISOFORM B-RELATED"/>
    <property type="match status" value="1"/>
</dbReference>
<dbReference type="OrthoDB" id="676979at2759"/>
<dbReference type="RefSeq" id="XP_049265916.1">
    <property type="nucleotide sequence ID" value="XM_049410407.1"/>
</dbReference>
<dbReference type="EMBL" id="JAGSYN010000047">
    <property type="protein sequence ID" value="KAG7665684.1"/>
    <property type="molecule type" value="Genomic_DNA"/>
</dbReference>
<dbReference type="AlphaFoldDB" id="A0A8J5QH75"/>
<dbReference type="GO" id="GO:0031146">
    <property type="term" value="P:SCF-dependent proteasomal ubiquitin-dependent protein catabolic process"/>
    <property type="evidence" value="ECO:0007669"/>
    <property type="project" value="TreeGrafter"/>
</dbReference>
<gene>
    <name evidence="1" type="ORF">J8A68_000704</name>
</gene>
<name>A0A8J5QH75_9ASCO</name>
<organism evidence="1 2">
    <name type="scientific">[Candida] subhashii</name>
    <dbReference type="NCBI Taxonomy" id="561895"/>
    <lineage>
        <taxon>Eukaryota</taxon>
        <taxon>Fungi</taxon>
        <taxon>Dikarya</taxon>
        <taxon>Ascomycota</taxon>
        <taxon>Saccharomycotina</taxon>
        <taxon>Pichiomycetes</taxon>
        <taxon>Debaryomycetaceae</taxon>
        <taxon>Spathaspora</taxon>
    </lineage>
</organism>
<keyword evidence="2" id="KW-1185">Reference proteome</keyword>
<dbReference type="PANTHER" id="PTHR13318:SF95">
    <property type="entry name" value="F-BOX PROTEIN YLR352W"/>
    <property type="match status" value="1"/>
</dbReference>
<proteinExistence type="predicted"/>
<protein>
    <submittedName>
        <fullName evidence="1">Uncharacterized protein</fullName>
    </submittedName>
</protein>
<sequence>MKKPFIDNLLDLPEDIIELIFAKIPDEYLHTYIDNPLIGTYALDTLFAKVTIDSPESGTTNVCRSTMHIPVRNDSVISKERLELNESVYPKRHFVPVLYVSHEFQFASIYQFLHFIEMYPSANPKIISFYNLNDVYATFKTYPYILKGADIQVLNLTSSMLEEEILCLPFKFQKLRYAGDCGYEVPYNVTEVEVMDLISVVPPEHYSNLRSLTIHEYVQVSELAYIPSNLQKLHIVMVLETEGCEILNLPISLQFLELGLIFQSPLGRCDLSHLTNLQSLRCMNEVPVGIINIPKSIADLSIYTQLPALDTFSKYRNLKSLFIKNRDGTIFNGIPFPQSLQVLSIDMIVMKFFEFINPIKVGREFLIPPNLTYLVIDGNVDFKLAEFEFPPSLHTLNLKGSPYSLSHRSRLEMPAHTTELTIARQNLIGLEFPQSLTSLNLEACELDSVTLSKFTSMTNLVSLSITGSDIGEFHSRFTASLKSLNLKDSGLLKFRIVAPNLKMLDLTGCKIESLDHTSFEIPDSVICLEIGGEILRQFYPEPDPKPRDFPFLVNNNRLNLRLPRSIKRLAGRFGYLTSKEVLSWNLQRSKYLTSVLLSDQKLTRLESLFPTTLRILDLSNNEITIPNSIFFKSFKKLEKLGIAYVGLDKYLSKLANIQFPDSLVEMDLRGNNLTNGSFRYLKLSNCKRLRFIALDKNPRCDPETILTELQEDCPLLIRLNNTALWEMETDSEYEFSD</sequence>
<accession>A0A8J5QH75</accession>
<dbReference type="GO" id="GO:0019005">
    <property type="term" value="C:SCF ubiquitin ligase complex"/>
    <property type="evidence" value="ECO:0007669"/>
    <property type="project" value="TreeGrafter"/>
</dbReference>
<dbReference type="PROSITE" id="PS51450">
    <property type="entry name" value="LRR"/>
    <property type="match status" value="1"/>
</dbReference>
<evidence type="ECO:0000313" key="1">
    <source>
        <dbReference type="EMBL" id="KAG7665684.1"/>
    </source>
</evidence>
<reference evidence="1 2" key="1">
    <citation type="journal article" date="2021" name="DNA Res.">
        <title>Genome analysis of Candida subhashii reveals its hybrid nature and dual mitochondrial genome conformations.</title>
        <authorList>
            <person name="Mixao V."/>
            <person name="Hegedusova E."/>
            <person name="Saus E."/>
            <person name="Pryszcz L.P."/>
            <person name="Cillingova A."/>
            <person name="Nosek J."/>
            <person name="Gabaldon T."/>
        </authorList>
    </citation>
    <scope>NUCLEOTIDE SEQUENCE [LARGE SCALE GENOMIC DNA]</scope>
    <source>
        <strain evidence="1 2">CBS 10753</strain>
    </source>
</reference>
<dbReference type="GeneID" id="73467505"/>
<dbReference type="InterPro" id="IPR001611">
    <property type="entry name" value="Leu-rich_rpt"/>
</dbReference>
<dbReference type="Proteomes" id="UP000694255">
    <property type="component" value="Unassembled WGS sequence"/>
</dbReference>